<reference evidence="2 3" key="1">
    <citation type="submission" date="2016-10" db="EMBL/GenBank/DDBJ databases">
        <authorList>
            <person name="de Groot N.N."/>
        </authorList>
    </citation>
    <scope>NUCLEOTIDE SEQUENCE [LARGE SCALE GENOMIC DNA]</scope>
    <source>
        <strain evidence="2 3">ATCC 43154</strain>
    </source>
</reference>
<sequence>MLIMSKFLRRTRLHIWIACFALLLNALAPSVSHALAALRGAPTLVEVCSVAGSKMVAVDQAAPDGGPSSSDSVLHHLEHCPFCMSHAGSAMPPPALPTPFAVQGGHDVFPSLFYHAPTPLFSWSAANPRAPPAVC</sequence>
<dbReference type="STRING" id="758825.SAMN02982985_00543"/>
<dbReference type="Proteomes" id="UP000199470">
    <property type="component" value="Unassembled WGS sequence"/>
</dbReference>
<dbReference type="Pfam" id="PF11162">
    <property type="entry name" value="DUF2946"/>
    <property type="match status" value="1"/>
</dbReference>
<dbReference type="EMBL" id="FOTW01000005">
    <property type="protein sequence ID" value="SFL53168.1"/>
    <property type="molecule type" value="Genomic_DNA"/>
</dbReference>
<evidence type="ECO:0000313" key="2">
    <source>
        <dbReference type="EMBL" id="SFL53168.1"/>
    </source>
</evidence>
<organism evidence="2 3">
    <name type="scientific">Rugamonas rubra</name>
    <dbReference type="NCBI Taxonomy" id="758825"/>
    <lineage>
        <taxon>Bacteria</taxon>
        <taxon>Pseudomonadati</taxon>
        <taxon>Pseudomonadota</taxon>
        <taxon>Betaproteobacteria</taxon>
        <taxon>Burkholderiales</taxon>
        <taxon>Oxalobacteraceae</taxon>
        <taxon>Telluria group</taxon>
        <taxon>Rugamonas</taxon>
    </lineage>
</organism>
<protein>
    <recommendedName>
        <fullName evidence="4">DUF2946 domain-containing protein</fullName>
    </recommendedName>
</protein>
<accession>A0A1I4IFT2</accession>
<evidence type="ECO:0008006" key="4">
    <source>
        <dbReference type="Google" id="ProtNLM"/>
    </source>
</evidence>
<keyword evidence="3" id="KW-1185">Reference proteome</keyword>
<keyword evidence="1" id="KW-0732">Signal</keyword>
<dbReference type="AlphaFoldDB" id="A0A1I4IFT2"/>
<name>A0A1I4IFT2_9BURK</name>
<feature type="chain" id="PRO_5011618700" description="DUF2946 domain-containing protein" evidence="1">
    <location>
        <begin position="37"/>
        <end position="135"/>
    </location>
</feature>
<dbReference type="InterPro" id="IPR021333">
    <property type="entry name" value="DUF2946"/>
</dbReference>
<evidence type="ECO:0000313" key="3">
    <source>
        <dbReference type="Proteomes" id="UP000199470"/>
    </source>
</evidence>
<gene>
    <name evidence="2" type="ORF">SAMN02982985_00543</name>
</gene>
<feature type="signal peptide" evidence="1">
    <location>
        <begin position="1"/>
        <end position="36"/>
    </location>
</feature>
<proteinExistence type="predicted"/>
<evidence type="ECO:0000256" key="1">
    <source>
        <dbReference type="SAM" id="SignalP"/>
    </source>
</evidence>